<feature type="signal peptide" evidence="1">
    <location>
        <begin position="1"/>
        <end position="17"/>
    </location>
</feature>
<keyword evidence="1" id="KW-0732">Signal</keyword>
<accession>A0A4U6T5D2</accession>
<evidence type="ECO:0000256" key="1">
    <source>
        <dbReference type="SAM" id="SignalP"/>
    </source>
</evidence>
<dbReference type="EMBL" id="CM016560">
    <property type="protein sequence ID" value="TKV96950.1"/>
    <property type="molecule type" value="Genomic_DNA"/>
</dbReference>
<feature type="chain" id="PRO_5020442032" description="Secreted protein" evidence="1">
    <location>
        <begin position="18"/>
        <end position="88"/>
    </location>
</feature>
<protein>
    <recommendedName>
        <fullName evidence="4">Secreted protein</fullName>
    </recommendedName>
</protein>
<dbReference type="Proteomes" id="UP000298652">
    <property type="component" value="Chromosome 9"/>
</dbReference>
<sequence>MLSLFVFFFSLPSCLLARLIRPGLRMREHTTYKCLSIKMRFLYLIWAVACWSRKGRLEFVATVRDVLHPMYLIGASRWVVTFIFFLAP</sequence>
<reference evidence="2" key="1">
    <citation type="submission" date="2019-03" db="EMBL/GenBank/DDBJ databases">
        <title>WGS assembly of Setaria viridis.</title>
        <authorList>
            <person name="Huang P."/>
            <person name="Jenkins J."/>
            <person name="Grimwood J."/>
            <person name="Barry K."/>
            <person name="Healey A."/>
            <person name="Mamidi S."/>
            <person name="Sreedasyam A."/>
            <person name="Shu S."/>
            <person name="Feldman M."/>
            <person name="Wu J."/>
            <person name="Yu Y."/>
            <person name="Chen C."/>
            <person name="Johnson J."/>
            <person name="Rokhsar D."/>
            <person name="Baxter I."/>
            <person name="Schmutz J."/>
            <person name="Brutnell T."/>
            <person name="Kellogg E."/>
        </authorList>
    </citation>
    <scope>NUCLEOTIDE SEQUENCE [LARGE SCALE GENOMIC DNA]</scope>
</reference>
<evidence type="ECO:0008006" key="4">
    <source>
        <dbReference type="Google" id="ProtNLM"/>
    </source>
</evidence>
<name>A0A4U6T5D2_SETVI</name>
<organism evidence="2 3">
    <name type="scientific">Setaria viridis</name>
    <name type="common">Green bristlegrass</name>
    <name type="synonym">Setaria italica subsp. viridis</name>
    <dbReference type="NCBI Taxonomy" id="4556"/>
    <lineage>
        <taxon>Eukaryota</taxon>
        <taxon>Viridiplantae</taxon>
        <taxon>Streptophyta</taxon>
        <taxon>Embryophyta</taxon>
        <taxon>Tracheophyta</taxon>
        <taxon>Spermatophyta</taxon>
        <taxon>Magnoliopsida</taxon>
        <taxon>Liliopsida</taxon>
        <taxon>Poales</taxon>
        <taxon>Poaceae</taxon>
        <taxon>PACMAD clade</taxon>
        <taxon>Panicoideae</taxon>
        <taxon>Panicodae</taxon>
        <taxon>Paniceae</taxon>
        <taxon>Cenchrinae</taxon>
        <taxon>Setaria</taxon>
    </lineage>
</organism>
<proteinExistence type="predicted"/>
<dbReference type="Gramene" id="TKV96950">
    <property type="protein sequence ID" value="TKV96950"/>
    <property type="gene ID" value="SEVIR_9G464050v2"/>
</dbReference>
<evidence type="ECO:0000313" key="3">
    <source>
        <dbReference type="Proteomes" id="UP000298652"/>
    </source>
</evidence>
<keyword evidence="3" id="KW-1185">Reference proteome</keyword>
<dbReference type="AlphaFoldDB" id="A0A4U6T5D2"/>
<gene>
    <name evidence="2" type="ORF">SEVIR_9G464050v2</name>
</gene>
<evidence type="ECO:0000313" key="2">
    <source>
        <dbReference type="EMBL" id="TKV96950.1"/>
    </source>
</evidence>